<dbReference type="PANTHER" id="PTHR22726">
    <property type="entry name" value="METALLOENDOPEPTIDASE OMA1"/>
    <property type="match status" value="1"/>
</dbReference>
<gene>
    <name evidence="8" type="ORF">SPHINGO391_10016</name>
</gene>
<keyword evidence="4 6" id="KW-0862">Zinc</keyword>
<proteinExistence type="inferred from homology"/>
<evidence type="ECO:0000259" key="7">
    <source>
        <dbReference type="PROSITE" id="PS50106"/>
    </source>
</evidence>
<dbReference type="Pfam" id="PF17820">
    <property type="entry name" value="PDZ_6"/>
    <property type="match status" value="1"/>
</dbReference>
<name>A0A5E7XP56_9SPHN</name>
<organism evidence="8 9">
    <name type="scientific">Sphingomonas aurantiaca</name>
    <dbReference type="NCBI Taxonomy" id="185949"/>
    <lineage>
        <taxon>Bacteria</taxon>
        <taxon>Pseudomonadati</taxon>
        <taxon>Pseudomonadota</taxon>
        <taxon>Alphaproteobacteria</taxon>
        <taxon>Sphingomonadales</taxon>
        <taxon>Sphingomonadaceae</taxon>
        <taxon>Sphingomonas</taxon>
    </lineage>
</organism>
<comment type="cofactor">
    <cofactor evidence="6">
        <name>Zn(2+)</name>
        <dbReference type="ChEBI" id="CHEBI:29105"/>
    </cofactor>
    <text evidence="6">Binds 1 zinc ion per subunit.</text>
</comment>
<dbReference type="GO" id="GO:0004222">
    <property type="term" value="F:metalloendopeptidase activity"/>
    <property type="evidence" value="ECO:0007669"/>
    <property type="project" value="InterPro"/>
</dbReference>
<reference evidence="8 9" key="1">
    <citation type="submission" date="2019-09" db="EMBL/GenBank/DDBJ databases">
        <authorList>
            <person name="Dittami M. S."/>
        </authorList>
    </citation>
    <scope>NUCLEOTIDE SEQUENCE [LARGE SCALE GENOMIC DNA]</scope>
    <source>
        <strain evidence="8">SPHINGO391</strain>
    </source>
</reference>
<evidence type="ECO:0000256" key="6">
    <source>
        <dbReference type="RuleBase" id="RU003983"/>
    </source>
</evidence>
<dbReference type="EMBL" id="CABVLI010000001">
    <property type="protein sequence ID" value="VVS95904.1"/>
    <property type="molecule type" value="Genomic_DNA"/>
</dbReference>
<dbReference type="GO" id="GO:0051603">
    <property type="term" value="P:proteolysis involved in protein catabolic process"/>
    <property type="evidence" value="ECO:0007669"/>
    <property type="project" value="TreeGrafter"/>
</dbReference>
<comment type="similarity">
    <text evidence="6">Belongs to the peptidase M48 family.</text>
</comment>
<evidence type="ECO:0000256" key="5">
    <source>
        <dbReference type="ARBA" id="ARBA00023049"/>
    </source>
</evidence>
<dbReference type="InterPro" id="IPR001915">
    <property type="entry name" value="Peptidase_M48"/>
</dbReference>
<accession>A0A5E7XP56</accession>
<dbReference type="GO" id="GO:0046872">
    <property type="term" value="F:metal ion binding"/>
    <property type="evidence" value="ECO:0007669"/>
    <property type="project" value="UniProtKB-KW"/>
</dbReference>
<evidence type="ECO:0000313" key="9">
    <source>
        <dbReference type="Proteomes" id="UP000326857"/>
    </source>
</evidence>
<keyword evidence="2" id="KW-0479">Metal-binding</keyword>
<evidence type="ECO:0000256" key="3">
    <source>
        <dbReference type="ARBA" id="ARBA00022801"/>
    </source>
</evidence>
<dbReference type="PANTHER" id="PTHR22726:SF1">
    <property type="entry name" value="METALLOENDOPEPTIDASE OMA1, MITOCHONDRIAL"/>
    <property type="match status" value="1"/>
</dbReference>
<dbReference type="InterPro" id="IPR036034">
    <property type="entry name" value="PDZ_sf"/>
</dbReference>
<keyword evidence="1 6" id="KW-0645">Protease</keyword>
<dbReference type="Proteomes" id="UP000326857">
    <property type="component" value="Unassembled WGS sequence"/>
</dbReference>
<dbReference type="PROSITE" id="PS50106">
    <property type="entry name" value="PDZ"/>
    <property type="match status" value="1"/>
</dbReference>
<keyword evidence="3 6" id="KW-0378">Hydrolase</keyword>
<evidence type="ECO:0000256" key="1">
    <source>
        <dbReference type="ARBA" id="ARBA00022670"/>
    </source>
</evidence>
<dbReference type="SUPFAM" id="SSF50156">
    <property type="entry name" value="PDZ domain-like"/>
    <property type="match status" value="1"/>
</dbReference>
<sequence length="335" mass="35621">MFSINLRLGILGLLASTAVETAHCQAETRSLTLPGAPVEAAPSSIRASTLPGREEDARVEQIAFRLAVAGRMRCTTLKPNIGLVLQHLSQFEQVDRPGMIAKQSLDRGAGVIVVVPDSPAAAAGIRPGDVLLAIDGHALPPETALSAAFDAARAHARADAIRDLLADAGTQSFTISLLRDDMVSAVKVTPVSACPSDGHLARSNQQNAYADGRHVFLTTGLLSRLQNDDELAFIIAHEMAHNILHHATIMRVADVKHGLGHTLGRSGRIVRETEREADALGGDLMIDAGFDPVRGAAILKRLDRADLGIDLFAAHDSAGKRIAAMRVLENSRIPR</sequence>
<dbReference type="Gene3D" id="2.30.42.10">
    <property type="match status" value="1"/>
</dbReference>
<feature type="domain" description="PDZ" evidence="7">
    <location>
        <begin position="98"/>
        <end position="139"/>
    </location>
</feature>
<keyword evidence="5 6" id="KW-0482">Metalloprotease</keyword>
<dbReference type="InterPro" id="IPR001478">
    <property type="entry name" value="PDZ"/>
</dbReference>
<evidence type="ECO:0000313" key="8">
    <source>
        <dbReference type="EMBL" id="VVS95904.1"/>
    </source>
</evidence>
<dbReference type="GO" id="GO:0016020">
    <property type="term" value="C:membrane"/>
    <property type="evidence" value="ECO:0007669"/>
    <property type="project" value="TreeGrafter"/>
</dbReference>
<dbReference type="AlphaFoldDB" id="A0A5E7XP56"/>
<dbReference type="InterPro" id="IPR041489">
    <property type="entry name" value="PDZ_6"/>
</dbReference>
<dbReference type="Pfam" id="PF01435">
    <property type="entry name" value="Peptidase_M48"/>
    <property type="match status" value="1"/>
</dbReference>
<evidence type="ECO:0000256" key="4">
    <source>
        <dbReference type="ARBA" id="ARBA00022833"/>
    </source>
</evidence>
<dbReference type="InterPro" id="IPR051156">
    <property type="entry name" value="Mito/Outer_Membr_Metalloprot"/>
</dbReference>
<evidence type="ECO:0000256" key="2">
    <source>
        <dbReference type="ARBA" id="ARBA00022723"/>
    </source>
</evidence>
<dbReference type="Gene3D" id="3.30.2010.10">
    <property type="entry name" value="Metalloproteases ('zincins'), catalytic domain"/>
    <property type="match status" value="1"/>
</dbReference>
<protein>
    <recommendedName>
        <fullName evidence="7">PDZ domain-containing protein</fullName>
    </recommendedName>
</protein>